<dbReference type="RefSeq" id="WP_248937563.1">
    <property type="nucleotide sequence ID" value="NZ_JAKILF010000010.1"/>
</dbReference>
<dbReference type="SUPFAM" id="SSF81342">
    <property type="entry name" value="Transmembrane di-heme cytochromes"/>
    <property type="match status" value="1"/>
</dbReference>
<feature type="domain" description="Cytochrome b561 bacterial/Ni-hydrogenase" evidence="14">
    <location>
        <begin position="105"/>
        <end position="288"/>
    </location>
</feature>
<dbReference type="EC" id="1.17.1.9" evidence="15"/>
<keyword evidence="6" id="KW-0349">Heme</keyword>
<keyword evidence="9" id="KW-0249">Electron transport</keyword>
<evidence type="ECO:0000256" key="12">
    <source>
        <dbReference type="ARBA" id="ARBA00023136"/>
    </source>
</evidence>
<feature type="transmembrane region" description="Helical" evidence="13">
    <location>
        <begin position="250"/>
        <end position="272"/>
    </location>
</feature>
<dbReference type="InterPro" id="IPR016174">
    <property type="entry name" value="Di-haem_cyt_TM"/>
</dbReference>
<gene>
    <name evidence="15" type="ORF">ACFOE0_07680</name>
</gene>
<dbReference type="Gene3D" id="1.20.950.20">
    <property type="entry name" value="Transmembrane di-heme cytochromes, Chain C"/>
    <property type="match status" value="1"/>
</dbReference>
<dbReference type="InterPro" id="IPR051817">
    <property type="entry name" value="FDH_cytochrome_b556_subunit"/>
</dbReference>
<comment type="similarity">
    <text evidence="3">Belongs to the formate dehydrogenase gamma subunit family.</text>
</comment>
<evidence type="ECO:0000256" key="9">
    <source>
        <dbReference type="ARBA" id="ARBA00022982"/>
    </source>
</evidence>
<evidence type="ECO:0000256" key="7">
    <source>
        <dbReference type="ARBA" id="ARBA00022692"/>
    </source>
</evidence>
<dbReference type="PANTHER" id="PTHR30074">
    <property type="entry name" value="FORMATE DEHYDROGENASE, NITRATE-INDUCIBLE, CYTOCHROME B556 FDN SUBUNIT"/>
    <property type="match status" value="1"/>
</dbReference>
<feature type="transmembrane region" description="Helical" evidence="13">
    <location>
        <begin position="66"/>
        <end position="88"/>
    </location>
</feature>
<dbReference type="EMBL" id="JBHRTD010000007">
    <property type="protein sequence ID" value="MFC3138071.1"/>
    <property type="molecule type" value="Genomic_DNA"/>
</dbReference>
<evidence type="ECO:0000259" key="14">
    <source>
        <dbReference type="Pfam" id="PF01292"/>
    </source>
</evidence>
<dbReference type="GO" id="GO:0008863">
    <property type="term" value="F:formate dehydrogenase (NAD+) activity"/>
    <property type="evidence" value="ECO:0007669"/>
    <property type="project" value="UniProtKB-EC"/>
</dbReference>
<name>A0ABV7GF26_9GAMM</name>
<dbReference type="PANTHER" id="PTHR30074:SF6">
    <property type="entry name" value="FORMATE DEHYDROGENASE GAMMA SUBUNIT"/>
    <property type="match status" value="1"/>
</dbReference>
<keyword evidence="4" id="KW-0813">Transport</keyword>
<evidence type="ECO:0000256" key="2">
    <source>
        <dbReference type="ARBA" id="ARBA00004651"/>
    </source>
</evidence>
<evidence type="ECO:0000256" key="13">
    <source>
        <dbReference type="SAM" id="Phobius"/>
    </source>
</evidence>
<dbReference type="Pfam" id="PF01292">
    <property type="entry name" value="Ni_hydr_CYTB"/>
    <property type="match status" value="1"/>
</dbReference>
<dbReference type="NCBIfam" id="TIGR01583">
    <property type="entry name" value="formate-DH-gamm"/>
    <property type="match status" value="1"/>
</dbReference>
<sequence length="318" mass="35369">MAQQQKVLAGEQQQLSQLQAQPQASDADLWRAVRAGDAGYTVAPGAESGRLINAVGQEGRLIRDQYVIPTLGAMLVGVFALFLLFYLINGPARLTKGFSGKMVRRWSSADMLLHWLMAISCLLLMITGLIIAWGRHALEGWMSADVWAGLIYGSKTLHDWTGPVFIVSWALCILKWMPLQMFKRYDFNWFMTAGGYVHFGPFKGKHPESGFANAGEKLWFWTLALFGLFISVTGVMLVLPDLVITRENSFVALIIHGFSAAILIGFTIVHIWMATALSEGGLESMVSGYCDENWAIQHHNIWYDEIKADGSLEYKTGT</sequence>
<organism evidence="15 16">
    <name type="scientific">Shewanella submarina</name>
    <dbReference type="NCBI Taxonomy" id="2016376"/>
    <lineage>
        <taxon>Bacteria</taxon>
        <taxon>Pseudomonadati</taxon>
        <taxon>Pseudomonadota</taxon>
        <taxon>Gammaproteobacteria</taxon>
        <taxon>Alteromonadales</taxon>
        <taxon>Shewanellaceae</taxon>
        <taxon>Shewanella</taxon>
    </lineage>
</organism>
<protein>
    <submittedName>
        <fullName evidence="15">Formate dehydrogenase subunit gamma</fullName>
        <ecNumber evidence="15">1.17.1.9</ecNumber>
    </submittedName>
</protein>
<dbReference type="InterPro" id="IPR006471">
    <property type="entry name" value="Formate_DH_gsu"/>
</dbReference>
<evidence type="ECO:0000256" key="8">
    <source>
        <dbReference type="ARBA" id="ARBA00022723"/>
    </source>
</evidence>
<evidence type="ECO:0000256" key="3">
    <source>
        <dbReference type="ARBA" id="ARBA00010747"/>
    </source>
</evidence>
<evidence type="ECO:0000256" key="4">
    <source>
        <dbReference type="ARBA" id="ARBA00022448"/>
    </source>
</evidence>
<comment type="cofactor">
    <cofactor evidence="1">
        <name>heme</name>
        <dbReference type="ChEBI" id="CHEBI:30413"/>
    </cofactor>
</comment>
<dbReference type="Proteomes" id="UP001595621">
    <property type="component" value="Unassembled WGS sequence"/>
</dbReference>
<feature type="transmembrane region" description="Helical" evidence="13">
    <location>
        <begin position="160"/>
        <end position="177"/>
    </location>
</feature>
<keyword evidence="11" id="KW-0408">Iron</keyword>
<evidence type="ECO:0000256" key="5">
    <source>
        <dbReference type="ARBA" id="ARBA00022475"/>
    </source>
</evidence>
<proteinExistence type="inferred from homology"/>
<evidence type="ECO:0000313" key="16">
    <source>
        <dbReference type="Proteomes" id="UP001595621"/>
    </source>
</evidence>
<keyword evidence="7 13" id="KW-0812">Transmembrane</keyword>
<evidence type="ECO:0000256" key="1">
    <source>
        <dbReference type="ARBA" id="ARBA00001971"/>
    </source>
</evidence>
<evidence type="ECO:0000256" key="10">
    <source>
        <dbReference type="ARBA" id="ARBA00022989"/>
    </source>
</evidence>
<evidence type="ECO:0000256" key="11">
    <source>
        <dbReference type="ARBA" id="ARBA00023004"/>
    </source>
</evidence>
<accession>A0ABV7GF26</accession>
<evidence type="ECO:0000313" key="15">
    <source>
        <dbReference type="EMBL" id="MFC3138071.1"/>
    </source>
</evidence>
<keyword evidence="10 13" id="KW-1133">Transmembrane helix</keyword>
<keyword evidence="5" id="KW-1003">Cell membrane</keyword>
<keyword evidence="8" id="KW-0479">Metal-binding</keyword>
<feature type="transmembrane region" description="Helical" evidence="13">
    <location>
        <begin position="109"/>
        <end position="133"/>
    </location>
</feature>
<dbReference type="InterPro" id="IPR011577">
    <property type="entry name" value="Cyt_b561_bac/Ni-Hgenase"/>
</dbReference>
<comment type="caution">
    <text evidence="15">The sequence shown here is derived from an EMBL/GenBank/DDBJ whole genome shotgun (WGS) entry which is preliminary data.</text>
</comment>
<feature type="transmembrane region" description="Helical" evidence="13">
    <location>
        <begin position="218"/>
        <end position="238"/>
    </location>
</feature>
<keyword evidence="15" id="KW-0560">Oxidoreductase</keyword>
<comment type="subcellular location">
    <subcellularLocation>
        <location evidence="2">Cell membrane</location>
        <topology evidence="2">Multi-pass membrane protein</topology>
    </subcellularLocation>
</comment>
<reference evidence="16" key="1">
    <citation type="journal article" date="2019" name="Int. J. Syst. Evol. Microbiol.">
        <title>The Global Catalogue of Microorganisms (GCM) 10K type strain sequencing project: providing services to taxonomists for standard genome sequencing and annotation.</title>
        <authorList>
            <consortium name="The Broad Institute Genomics Platform"/>
            <consortium name="The Broad Institute Genome Sequencing Center for Infectious Disease"/>
            <person name="Wu L."/>
            <person name="Ma J."/>
        </authorList>
    </citation>
    <scope>NUCLEOTIDE SEQUENCE [LARGE SCALE GENOMIC DNA]</scope>
    <source>
        <strain evidence="16">KCTC 52277</strain>
    </source>
</reference>
<evidence type="ECO:0000256" key="6">
    <source>
        <dbReference type="ARBA" id="ARBA00022617"/>
    </source>
</evidence>
<keyword evidence="12 13" id="KW-0472">Membrane</keyword>
<keyword evidence="16" id="KW-1185">Reference proteome</keyword>